<dbReference type="EMBL" id="CAJNRG010005526">
    <property type="protein sequence ID" value="CAF2077688.1"/>
    <property type="molecule type" value="Genomic_DNA"/>
</dbReference>
<dbReference type="Proteomes" id="UP000663887">
    <property type="component" value="Unassembled WGS sequence"/>
</dbReference>
<organism evidence="2 3">
    <name type="scientific">Rotaria magnacalcarata</name>
    <dbReference type="NCBI Taxonomy" id="392030"/>
    <lineage>
        <taxon>Eukaryota</taxon>
        <taxon>Metazoa</taxon>
        <taxon>Spiralia</taxon>
        <taxon>Gnathifera</taxon>
        <taxon>Rotifera</taxon>
        <taxon>Eurotatoria</taxon>
        <taxon>Bdelloidea</taxon>
        <taxon>Philodinida</taxon>
        <taxon>Philodinidae</taxon>
        <taxon>Rotaria</taxon>
    </lineage>
</organism>
<name>A0A816RWR2_9BILA</name>
<protein>
    <submittedName>
        <fullName evidence="2">Uncharacterized protein</fullName>
    </submittedName>
</protein>
<dbReference type="EMBL" id="CAJNRF010003996">
    <property type="protein sequence ID" value="CAF2054852.1"/>
    <property type="molecule type" value="Genomic_DNA"/>
</dbReference>
<evidence type="ECO:0000313" key="2">
    <source>
        <dbReference type="EMBL" id="CAF2077688.1"/>
    </source>
</evidence>
<reference evidence="2" key="1">
    <citation type="submission" date="2021-02" db="EMBL/GenBank/DDBJ databases">
        <authorList>
            <person name="Nowell W R."/>
        </authorList>
    </citation>
    <scope>NUCLEOTIDE SEQUENCE</scope>
</reference>
<evidence type="ECO:0000313" key="1">
    <source>
        <dbReference type="EMBL" id="CAF2054852.1"/>
    </source>
</evidence>
<sequence length="115" mass="12667">MNFPKGHHLYGTLIVTLTGGYNWQPTHGILSKRFHVIYHATQGLVAQITEIADSSGLLPSQWKIGDLDGSSLRIPIYHLVATGNILIVKLEATTIHENYPSHDITISDPVVARNT</sequence>
<dbReference type="AlphaFoldDB" id="A0A816RWR2"/>
<gene>
    <name evidence="1" type="ORF">WKI299_LOCUS10985</name>
    <name evidence="2" type="ORF">XDN619_LOCUS13927</name>
</gene>
<evidence type="ECO:0000313" key="3">
    <source>
        <dbReference type="Proteomes" id="UP000663887"/>
    </source>
</evidence>
<dbReference type="Proteomes" id="UP000663856">
    <property type="component" value="Unassembled WGS sequence"/>
</dbReference>
<accession>A0A816RWR2</accession>
<comment type="caution">
    <text evidence="2">The sequence shown here is derived from an EMBL/GenBank/DDBJ whole genome shotgun (WGS) entry which is preliminary data.</text>
</comment>
<proteinExistence type="predicted"/>